<protein>
    <submittedName>
        <fullName evidence="2">IS3 family transposase</fullName>
    </submittedName>
</protein>
<proteinExistence type="predicted"/>
<dbReference type="Proteomes" id="UP000436006">
    <property type="component" value="Unassembled WGS sequence"/>
</dbReference>
<accession>A0A7K1SBL2</accession>
<dbReference type="Pfam" id="PF13333">
    <property type="entry name" value="rve_2"/>
    <property type="match status" value="1"/>
</dbReference>
<comment type="caution">
    <text evidence="2">The sequence shown here is derived from an EMBL/GenBank/DDBJ whole genome shotgun (WGS) entry which is preliminary data.</text>
</comment>
<feature type="domain" description="Integrase catalytic" evidence="1">
    <location>
        <begin position="3"/>
        <end position="35"/>
    </location>
</feature>
<dbReference type="EMBL" id="WPIN01000004">
    <property type="protein sequence ID" value="MVM31161.1"/>
    <property type="molecule type" value="Genomic_DNA"/>
</dbReference>
<keyword evidence="3" id="KW-1185">Reference proteome</keyword>
<evidence type="ECO:0000313" key="3">
    <source>
        <dbReference type="Proteomes" id="UP000436006"/>
    </source>
</evidence>
<evidence type="ECO:0000313" key="2">
    <source>
        <dbReference type="EMBL" id="MVM31161.1"/>
    </source>
</evidence>
<dbReference type="InterPro" id="IPR001584">
    <property type="entry name" value="Integrase_cat-core"/>
</dbReference>
<sequence>MAESFFKTLKSELVYQQAFPNRAMAKQAVFEYVEICGAARAVQQAAEAFRTGLSFPF</sequence>
<name>A0A7K1SBL2_9BACT</name>
<gene>
    <name evidence="2" type="ORF">GO755_14055</name>
</gene>
<evidence type="ECO:0000259" key="1">
    <source>
        <dbReference type="Pfam" id="PF13333"/>
    </source>
</evidence>
<dbReference type="GO" id="GO:0015074">
    <property type="term" value="P:DNA integration"/>
    <property type="evidence" value="ECO:0007669"/>
    <property type="project" value="InterPro"/>
</dbReference>
<organism evidence="2 3">
    <name type="scientific">Spirosoma arboris</name>
    <dbReference type="NCBI Taxonomy" id="2682092"/>
    <lineage>
        <taxon>Bacteria</taxon>
        <taxon>Pseudomonadati</taxon>
        <taxon>Bacteroidota</taxon>
        <taxon>Cytophagia</taxon>
        <taxon>Cytophagales</taxon>
        <taxon>Cytophagaceae</taxon>
        <taxon>Spirosoma</taxon>
    </lineage>
</organism>
<dbReference type="AlphaFoldDB" id="A0A7K1SBL2"/>
<reference evidence="2 3" key="1">
    <citation type="submission" date="2019-12" db="EMBL/GenBank/DDBJ databases">
        <title>Spirosoma sp. HMF4905 genome sequencing and assembly.</title>
        <authorList>
            <person name="Kang H."/>
            <person name="Cha I."/>
            <person name="Kim H."/>
            <person name="Joh K."/>
        </authorList>
    </citation>
    <scope>NUCLEOTIDE SEQUENCE [LARGE SCALE GENOMIC DNA]</scope>
    <source>
        <strain evidence="2 3">HMF4905</strain>
    </source>
</reference>